<keyword evidence="6 9" id="KW-1133">Transmembrane helix</keyword>
<feature type="region of interest" description="Disordered" evidence="8">
    <location>
        <begin position="592"/>
        <end position="656"/>
    </location>
</feature>
<dbReference type="GO" id="GO:0033619">
    <property type="term" value="P:membrane protein proteolysis"/>
    <property type="evidence" value="ECO:0007669"/>
    <property type="project" value="TreeGrafter"/>
</dbReference>
<evidence type="ECO:0000313" key="11">
    <source>
        <dbReference type="Proteomes" id="UP000799766"/>
    </source>
</evidence>
<keyword evidence="4" id="KW-0378">Hydrolase</keyword>
<dbReference type="GO" id="GO:0042500">
    <property type="term" value="F:aspartic endopeptidase activity, intramembrane cleaving"/>
    <property type="evidence" value="ECO:0007669"/>
    <property type="project" value="InterPro"/>
</dbReference>
<feature type="compositionally biased region" description="Basic and acidic residues" evidence="8">
    <location>
        <begin position="629"/>
        <end position="656"/>
    </location>
</feature>
<feature type="transmembrane region" description="Helical" evidence="9">
    <location>
        <begin position="97"/>
        <end position="115"/>
    </location>
</feature>
<feature type="compositionally biased region" description="Acidic residues" evidence="8">
    <location>
        <begin position="68"/>
        <end position="79"/>
    </location>
</feature>
<feature type="region of interest" description="Disordered" evidence="8">
    <location>
        <begin position="507"/>
        <end position="574"/>
    </location>
</feature>
<evidence type="ECO:0000256" key="9">
    <source>
        <dbReference type="SAM" id="Phobius"/>
    </source>
</evidence>
<keyword evidence="7 9" id="KW-0472">Membrane</keyword>
<organism evidence="10 11">
    <name type="scientific">Lineolata rhizophorae</name>
    <dbReference type="NCBI Taxonomy" id="578093"/>
    <lineage>
        <taxon>Eukaryota</taxon>
        <taxon>Fungi</taxon>
        <taxon>Dikarya</taxon>
        <taxon>Ascomycota</taxon>
        <taxon>Pezizomycotina</taxon>
        <taxon>Dothideomycetes</taxon>
        <taxon>Dothideomycetes incertae sedis</taxon>
        <taxon>Lineolatales</taxon>
        <taxon>Lineolataceae</taxon>
        <taxon>Lineolata</taxon>
    </lineage>
</organism>
<keyword evidence="5" id="KW-0256">Endoplasmic reticulum</keyword>
<dbReference type="Pfam" id="PF04258">
    <property type="entry name" value="Peptidase_A22B"/>
    <property type="match status" value="1"/>
</dbReference>
<feature type="compositionally biased region" description="Polar residues" evidence="8">
    <location>
        <begin position="547"/>
        <end position="557"/>
    </location>
</feature>
<feature type="transmembrane region" description="Helical" evidence="9">
    <location>
        <begin position="438"/>
        <end position="460"/>
    </location>
</feature>
<dbReference type="Proteomes" id="UP000799766">
    <property type="component" value="Unassembled WGS sequence"/>
</dbReference>
<evidence type="ECO:0000256" key="2">
    <source>
        <dbReference type="ARBA" id="ARBA00006859"/>
    </source>
</evidence>
<protein>
    <submittedName>
        <fullName evidence="10">Signal peptide peptidase-domain-containing protein</fullName>
    </submittedName>
</protein>
<evidence type="ECO:0000256" key="1">
    <source>
        <dbReference type="ARBA" id="ARBA00004477"/>
    </source>
</evidence>
<feature type="compositionally biased region" description="Polar residues" evidence="8">
    <location>
        <begin position="526"/>
        <end position="535"/>
    </location>
</feature>
<keyword evidence="11" id="KW-1185">Reference proteome</keyword>
<proteinExistence type="inferred from homology"/>
<evidence type="ECO:0000256" key="8">
    <source>
        <dbReference type="SAM" id="MobiDB-lite"/>
    </source>
</evidence>
<dbReference type="InterPro" id="IPR006639">
    <property type="entry name" value="Preselin/SPP"/>
</dbReference>
<dbReference type="AlphaFoldDB" id="A0A6A6NSD2"/>
<feature type="transmembrane region" description="Helical" evidence="9">
    <location>
        <begin position="288"/>
        <end position="313"/>
    </location>
</feature>
<comment type="similarity">
    <text evidence="2">Belongs to the peptidase A22B family.</text>
</comment>
<feature type="transmembrane region" description="Helical" evidence="9">
    <location>
        <begin position="333"/>
        <end position="359"/>
    </location>
</feature>
<dbReference type="OrthoDB" id="29661at2759"/>
<dbReference type="PANTHER" id="PTHR12174">
    <property type="entry name" value="SIGNAL PEPTIDE PEPTIDASE"/>
    <property type="match status" value="1"/>
</dbReference>
<dbReference type="PANTHER" id="PTHR12174:SF23">
    <property type="entry name" value="MINOR HISTOCOMPATIBILITY ANTIGEN H13"/>
    <property type="match status" value="1"/>
</dbReference>
<evidence type="ECO:0000313" key="10">
    <source>
        <dbReference type="EMBL" id="KAF2454649.1"/>
    </source>
</evidence>
<comment type="subcellular location">
    <subcellularLocation>
        <location evidence="1">Endoplasmic reticulum membrane</location>
        <topology evidence="1">Multi-pass membrane protein</topology>
    </subcellularLocation>
</comment>
<gene>
    <name evidence="10" type="ORF">BDY21DRAFT_325720</name>
</gene>
<dbReference type="EMBL" id="MU001690">
    <property type="protein sequence ID" value="KAF2454649.1"/>
    <property type="molecule type" value="Genomic_DNA"/>
</dbReference>
<feature type="compositionally biased region" description="Polar residues" evidence="8">
    <location>
        <begin position="592"/>
        <end position="607"/>
    </location>
</feature>
<evidence type="ECO:0000256" key="5">
    <source>
        <dbReference type="ARBA" id="ARBA00022824"/>
    </source>
</evidence>
<feature type="compositionally biased region" description="Basic and acidic residues" evidence="8">
    <location>
        <begin position="57"/>
        <end position="67"/>
    </location>
</feature>
<dbReference type="GO" id="GO:0098553">
    <property type="term" value="C:lumenal side of endoplasmic reticulum membrane"/>
    <property type="evidence" value="ECO:0007669"/>
    <property type="project" value="TreeGrafter"/>
</dbReference>
<evidence type="ECO:0000256" key="7">
    <source>
        <dbReference type="ARBA" id="ARBA00023136"/>
    </source>
</evidence>
<feature type="transmembrane region" description="Helical" evidence="9">
    <location>
        <begin position="127"/>
        <end position="145"/>
    </location>
</feature>
<dbReference type="SMART" id="SM00730">
    <property type="entry name" value="PSN"/>
    <property type="match status" value="1"/>
</dbReference>
<evidence type="ECO:0000256" key="3">
    <source>
        <dbReference type="ARBA" id="ARBA00022692"/>
    </source>
</evidence>
<evidence type="ECO:0000256" key="4">
    <source>
        <dbReference type="ARBA" id="ARBA00022801"/>
    </source>
</evidence>
<dbReference type="InterPro" id="IPR007369">
    <property type="entry name" value="Peptidase_A22B_SPP"/>
</dbReference>
<reference evidence="10" key="1">
    <citation type="journal article" date="2020" name="Stud. Mycol.">
        <title>101 Dothideomycetes genomes: a test case for predicting lifestyles and emergence of pathogens.</title>
        <authorList>
            <person name="Haridas S."/>
            <person name="Albert R."/>
            <person name="Binder M."/>
            <person name="Bloem J."/>
            <person name="Labutti K."/>
            <person name="Salamov A."/>
            <person name="Andreopoulos B."/>
            <person name="Baker S."/>
            <person name="Barry K."/>
            <person name="Bills G."/>
            <person name="Bluhm B."/>
            <person name="Cannon C."/>
            <person name="Castanera R."/>
            <person name="Culley D."/>
            <person name="Daum C."/>
            <person name="Ezra D."/>
            <person name="Gonzalez J."/>
            <person name="Henrissat B."/>
            <person name="Kuo A."/>
            <person name="Liang C."/>
            <person name="Lipzen A."/>
            <person name="Lutzoni F."/>
            <person name="Magnuson J."/>
            <person name="Mondo S."/>
            <person name="Nolan M."/>
            <person name="Ohm R."/>
            <person name="Pangilinan J."/>
            <person name="Park H.-J."/>
            <person name="Ramirez L."/>
            <person name="Alfaro M."/>
            <person name="Sun H."/>
            <person name="Tritt A."/>
            <person name="Yoshinaga Y."/>
            <person name="Zwiers L.-H."/>
            <person name="Turgeon B."/>
            <person name="Goodwin S."/>
            <person name="Spatafora J."/>
            <person name="Crous P."/>
            <person name="Grigoriev I."/>
        </authorList>
    </citation>
    <scope>NUCLEOTIDE SEQUENCE</scope>
    <source>
        <strain evidence="10">ATCC 16933</strain>
    </source>
</reference>
<accession>A0A6A6NSD2</accession>
<feature type="transmembrane region" description="Helical" evidence="9">
    <location>
        <begin position="240"/>
        <end position="258"/>
    </location>
</feature>
<evidence type="ECO:0000256" key="6">
    <source>
        <dbReference type="ARBA" id="ARBA00022989"/>
    </source>
</evidence>
<feature type="transmembrane region" description="Helical" evidence="9">
    <location>
        <begin position="466"/>
        <end position="484"/>
    </location>
</feature>
<feature type="region of interest" description="Disordered" evidence="8">
    <location>
        <begin position="57"/>
        <end position="79"/>
    </location>
</feature>
<dbReference type="GO" id="GO:0098554">
    <property type="term" value="C:cytoplasmic side of endoplasmic reticulum membrane"/>
    <property type="evidence" value="ECO:0007669"/>
    <property type="project" value="TreeGrafter"/>
</dbReference>
<dbReference type="GO" id="GO:0006465">
    <property type="term" value="P:signal peptide processing"/>
    <property type="evidence" value="ECO:0007669"/>
    <property type="project" value="TreeGrafter"/>
</dbReference>
<name>A0A6A6NSD2_9PEZI</name>
<keyword evidence="3 9" id="KW-0812">Transmembrane</keyword>
<sequence length="656" mass="73108">MAPGVAAEALGWIAYEFARIQPQLPTHLHLVLSALLPIYTGAFASLCRPASAAEPEARGRRVKRDSDNSDDDDDGVVDDDADEQMQKRMEGLSLSDAVMFPVFAGSTLAGLYFLIQWLKDPAILNAILNYYLAVVGVFSVSKFVADTFSFVHELLFPAYYVHDGILFHVNRAERKIEPYSGPVQGSAKRRHSPLPGFLSRVPLPSSVSRLLWSWAIFPEHKLIVRIFLRRVLSVKVRFDCFLVIGALTALTSEFYFTFIDRPWWLTNLLGFSFAYGTMQMLSPTTFGIGSVILCALFFYDIYFVFFTPMMVTVAKSLDIPIKLLFPQPSTGKIASHAMLGLGDVVLPGIMIGLALRFDLFLHYLRRQRRADAPSTLAARPHGLENSSEGSIAIERAKYRPVSGTWGSYFWTRTWLGHLLISEPYPCPDELRVHFPTPYFNAALTGYVVGLIVTLAAMHVSNHPQPALLYLVPGVLLFLYATATLKGELREFWNYTELVEEEIQGSIQMHDPNAGRSKKHAKESHQETGGSSSQKPLVSDAHEALASGSRTGSSSIQRGHSGHPQESKAKPRKKSTREIFAFRVFVRLARQRSTSAEAVNKENGNTQAAGPAEMPKLTENCYVQNQTSELHGKEPRWKSPQKDGVDTEPAGKRQRIE</sequence>